<dbReference type="AlphaFoldDB" id="A0A152A1J9"/>
<dbReference type="GO" id="GO:0010008">
    <property type="term" value="C:endosome membrane"/>
    <property type="evidence" value="ECO:0007669"/>
    <property type="project" value="TreeGrafter"/>
</dbReference>
<evidence type="ECO:0000256" key="1">
    <source>
        <dbReference type="ARBA" id="ARBA00004308"/>
    </source>
</evidence>
<dbReference type="PIRSF" id="PIRSF037092">
    <property type="entry name" value="AP3_complex_delta"/>
    <property type="match status" value="1"/>
</dbReference>
<evidence type="ECO:0000256" key="3">
    <source>
        <dbReference type="ARBA" id="ARBA00015717"/>
    </source>
</evidence>
<gene>
    <name evidence="11" type="ORF">DLAC_03230</name>
</gene>
<dbReference type="PANTHER" id="PTHR22781:SF12">
    <property type="entry name" value="AP-3 COMPLEX SUBUNIT DELTA-1"/>
    <property type="match status" value="1"/>
</dbReference>
<evidence type="ECO:0000313" key="12">
    <source>
        <dbReference type="Proteomes" id="UP000076078"/>
    </source>
</evidence>
<keyword evidence="5" id="KW-0677">Repeat</keyword>
<dbReference type="Pfam" id="PF01602">
    <property type="entry name" value="Adaptin_N"/>
    <property type="match status" value="1"/>
</dbReference>
<feature type="region of interest" description="Disordered" evidence="9">
    <location>
        <begin position="601"/>
        <end position="620"/>
    </location>
</feature>
<dbReference type="Proteomes" id="UP000076078">
    <property type="component" value="Unassembled WGS sequence"/>
</dbReference>
<dbReference type="InterPro" id="IPR002553">
    <property type="entry name" value="Clathrin/coatomer_adapt-like_N"/>
</dbReference>
<dbReference type="InterPro" id="IPR010474">
    <property type="entry name" value="AP3D_dom_metazoa"/>
</dbReference>
<keyword evidence="4 8" id="KW-0813">Transport</keyword>
<feature type="compositionally biased region" description="Basic and acidic residues" evidence="9">
    <location>
        <begin position="744"/>
        <end position="757"/>
    </location>
</feature>
<proteinExistence type="inferred from homology"/>
<evidence type="ECO:0000256" key="8">
    <source>
        <dbReference type="PIRNR" id="PIRNR037092"/>
    </source>
</evidence>
<evidence type="ECO:0000256" key="4">
    <source>
        <dbReference type="ARBA" id="ARBA00022448"/>
    </source>
</evidence>
<keyword evidence="6 8" id="KW-0653">Protein transport</keyword>
<dbReference type="EMBL" id="LODT01000016">
    <property type="protein sequence ID" value="KYR00084.1"/>
    <property type="molecule type" value="Genomic_DNA"/>
</dbReference>
<feature type="domain" description="AP-3 complex subunit delta" evidence="10">
    <location>
        <begin position="666"/>
        <end position="773"/>
    </location>
</feature>
<feature type="compositionally biased region" description="Basic and acidic residues" evidence="9">
    <location>
        <begin position="787"/>
        <end position="805"/>
    </location>
</feature>
<dbReference type="GO" id="GO:0006896">
    <property type="term" value="P:Golgi to vacuole transport"/>
    <property type="evidence" value="ECO:0007669"/>
    <property type="project" value="TreeGrafter"/>
</dbReference>
<dbReference type="SMART" id="SM01354">
    <property type="entry name" value="BLVR"/>
    <property type="match status" value="1"/>
</dbReference>
<name>A0A152A1J9_TIELA</name>
<feature type="compositionally biased region" description="Basic and acidic residues" evidence="9">
    <location>
        <begin position="666"/>
        <end position="680"/>
    </location>
</feature>
<feature type="region of interest" description="Disordered" evidence="9">
    <location>
        <begin position="719"/>
        <end position="863"/>
    </location>
</feature>
<dbReference type="Pfam" id="PF26171">
    <property type="entry name" value="Mu_AP3"/>
    <property type="match status" value="1"/>
</dbReference>
<evidence type="ECO:0000256" key="2">
    <source>
        <dbReference type="ARBA" id="ARBA00006613"/>
    </source>
</evidence>
<dbReference type="GO" id="GO:0030123">
    <property type="term" value="C:AP-3 adaptor complex"/>
    <property type="evidence" value="ECO:0007669"/>
    <property type="project" value="InterPro"/>
</dbReference>
<dbReference type="InterPro" id="IPR011989">
    <property type="entry name" value="ARM-like"/>
</dbReference>
<feature type="compositionally biased region" description="Low complexity" evidence="9">
    <location>
        <begin position="843"/>
        <end position="863"/>
    </location>
</feature>
<dbReference type="InterPro" id="IPR017105">
    <property type="entry name" value="AP3_complex_dsu"/>
</dbReference>
<sequence>MFERTLVDLIRGIRNHKKNETKFINQCIIEIKDELRGDIYKKTLAVQKLTYIHMLGYNIDWASFNIIEVLSSNKFTSKRIGYLAASQAFSDSTEVITLATNQIRKDFLSNNPSEAYLALNCLSNICTPDLARDLANDLLTLLSSQKTHVLKRTVAVFYKIFLKYPEALRPTFPKLKEKLEDPDPTVMSSAVNVICELARKNPKNYLPLAPVLFKILTNNSTNYWMLIKIVKLFAALTPHEPRLAKKMVDPLTNIINSSPSMSLLFECIQTCISGISDNIPLMKLCVGKLKTLIEHPDQNLKYLGLLALSNIMKIYPKAVSEHKELVLNCLDDSDTSIRMRALDLLAGMANKKNLPDIVAKLLDQLETAEGTYKDQIIGKIIELCSMQTYQFITDFEWYISVLCNLTRHQDTEHGQLIASQFLDVIIRVKVVRTYGTKQMIDLLKNPKLMSNPTENGICEVLYAAAWIIGEFAANINQPIEALEAFLQPRVSVLPAHIQSVYMLNALKIFSHAISTFKGEDIPEDAENADQITEETIKECLDILNARLPLFTQSIHLEVQERACLVNEILKFYTVTKGQDVNSNIGDELISIFTEQLNPVGPKAQKKVPIPEGLDLDEWINDPKFQEPEEEEEEDDDDIYSTSHSHHNNIFTNQDEDDKPYHHHHQPTKEELQRQREERLRKQAQNPYMLGGKSSSTKSKESDISVPVAILPESLGPVIVGPKKIEKTKAKPKKFTIDTTTEMPDGAKDSDSDSESSKKPNNAKYDPLSSINLNEPLSAGDILPVNRHRTDIQKEKELKSKNEKKMAASQKPGSSPTISYQEVTSPTLGQDKPKKPSTSKSKKSATSTTATSTSSSTSTGKTATTVVSPPALKKLPPVTLLDDENFKVSYEIQKTSQEIENQLKITFKLQNKSDEDMSDVKLSLQSVESLQSVKNSGEIGVLESSSSTSYFEILNVNNMISSHSLQFTLEASPSSSPELSVPLTIPLPLSLFTKSTKLTKDQFAQILQKSGTLHSSSTKVTSPNSNLQQVLNQLTTDLQFETVQLHPSGTTASCYTKTIQNHHIAMLVKERDGTITFDIKCSDPVLATRVPTEINQIFKKN</sequence>
<dbReference type="STRING" id="361077.A0A152A1J9"/>
<feature type="compositionally biased region" description="Acidic residues" evidence="9">
    <location>
        <begin position="627"/>
        <end position="638"/>
    </location>
</feature>
<dbReference type="Gene3D" id="1.25.10.10">
    <property type="entry name" value="Leucine-rich Repeat Variant"/>
    <property type="match status" value="1"/>
</dbReference>
<evidence type="ECO:0000256" key="7">
    <source>
        <dbReference type="ARBA" id="ARBA00023136"/>
    </source>
</evidence>
<feature type="compositionally biased region" description="Polar residues" evidence="9">
    <location>
        <begin position="810"/>
        <end position="827"/>
    </location>
</feature>
<evidence type="ECO:0000256" key="5">
    <source>
        <dbReference type="ARBA" id="ARBA00022737"/>
    </source>
</evidence>
<evidence type="ECO:0000313" key="11">
    <source>
        <dbReference type="EMBL" id="KYR00084.1"/>
    </source>
</evidence>
<dbReference type="PANTHER" id="PTHR22781">
    <property type="entry name" value="DELTA ADAPTIN-RELATED"/>
    <property type="match status" value="1"/>
</dbReference>
<protein>
    <recommendedName>
        <fullName evidence="3 8">AP-3 complex subunit delta</fullName>
    </recommendedName>
</protein>
<feature type="region of interest" description="Disordered" evidence="9">
    <location>
        <begin position="625"/>
        <end position="702"/>
    </location>
</feature>
<dbReference type="OrthoDB" id="10264595at2759"/>
<keyword evidence="7" id="KW-0472">Membrane</keyword>
<evidence type="ECO:0000259" key="10">
    <source>
        <dbReference type="SMART" id="SM01354"/>
    </source>
</evidence>
<keyword evidence="12" id="KW-1185">Reference proteome</keyword>
<comment type="caution">
    <text evidence="11">The sequence shown here is derived from an EMBL/GenBank/DDBJ whole genome shotgun (WGS) entry which is preliminary data.</text>
</comment>
<dbReference type="FunCoup" id="A0A152A1J9">
    <property type="interactions" value="459"/>
</dbReference>
<dbReference type="SUPFAM" id="SSF48371">
    <property type="entry name" value="ARM repeat"/>
    <property type="match status" value="1"/>
</dbReference>
<organism evidence="11 12">
    <name type="scientific">Tieghemostelium lacteum</name>
    <name type="common">Slime mold</name>
    <name type="synonym">Dictyostelium lacteum</name>
    <dbReference type="NCBI Taxonomy" id="361077"/>
    <lineage>
        <taxon>Eukaryota</taxon>
        <taxon>Amoebozoa</taxon>
        <taxon>Evosea</taxon>
        <taxon>Eumycetozoa</taxon>
        <taxon>Dictyostelia</taxon>
        <taxon>Dictyosteliales</taxon>
        <taxon>Raperosteliaceae</taxon>
        <taxon>Tieghemostelium</taxon>
    </lineage>
</organism>
<evidence type="ECO:0000256" key="6">
    <source>
        <dbReference type="ARBA" id="ARBA00022927"/>
    </source>
</evidence>
<dbReference type="FunFam" id="1.25.10.10:FF:000251">
    <property type="entry name" value="AP-3 complex subunit delta"/>
    <property type="match status" value="1"/>
</dbReference>
<dbReference type="InterPro" id="IPR058898">
    <property type="entry name" value="Mu_AP3"/>
</dbReference>
<comment type="subunit">
    <text evidence="8">Adaptor protein complex 3 (AP-3) is a heterotetramer.</text>
</comment>
<evidence type="ECO:0000256" key="9">
    <source>
        <dbReference type="SAM" id="MobiDB-lite"/>
    </source>
</evidence>
<dbReference type="InParanoid" id="A0A152A1J9"/>
<dbReference type="GO" id="GO:0006623">
    <property type="term" value="P:protein targeting to vacuole"/>
    <property type="evidence" value="ECO:0007669"/>
    <property type="project" value="TreeGrafter"/>
</dbReference>
<dbReference type="OMA" id="GIRNHKK"/>
<comment type="similarity">
    <text evidence="2 8">Belongs to the adaptor complexes large subunit family.</text>
</comment>
<feature type="compositionally biased region" description="Polar residues" evidence="9">
    <location>
        <begin position="639"/>
        <end position="652"/>
    </location>
</feature>
<dbReference type="InterPro" id="IPR016024">
    <property type="entry name" value="ARM-type_fold"/>
</dbReference>
<reference evidence="11 12" key="1">
    <citation type="submission" date="2015-12" db="EMBL/GenBank/DDBJ databases">
        <title>Dictyostelia acquired genes for synthesis and detection of signals that induce cell-type specialization by lateral gene transfer from prokaryotes.</title>
        <authorList>
            <person name="Gloeckner G."/>
            <person name="Schaap P."/>
        </authorList>
    </citation>
    <scope>NUCLEOTIDE SEQUENCE [LARGE SCALE GENOMIC DNA]</scope>
    <source>
        <strain evidence="11 12">TK</strain>
    </source>
</reference>
<comment type="subcellular location">
    <subcellularLocation>
        <location evidence="1">Endomembrane system</location>
    </subcellularLocation>
</comment>
<accession>A0A152A1J9</accession>